<comment type="subunit">
    <text evidence="3">Interacts with FLNA and FLNB.</text>
</comment>
<dbReference type="GO" id="GO:0032432">
    <property type="term" value="C:actin filament bundle"/>
    <property type="evidence" value="ECO:0007669"/>
    <property type="project" value="TreeGrafter"/>
</dbReference>
<accession>A0A151NAX2</accession>
<protein>
    <submittedName>
        <fullName evidence="6">Filamin-interacting protein FAM101B</fullName>
    </submittedName>
</protein>
<comment type="similarity">
    <text evidence="2">Belongs to the Refilin family.</text>
</comment>
<keyword evidence="5" id="KW-0206">Cytoskeleton</keyword>
<gene>
    <name evidence="6" type="primary">FAM101B</name>
    <name evidence="6" type="ORF">Y1Q_0015299</name>
</gene>
<dbReference type="GO" id="GO:1900158">
    <property type="term" value="P:negative regulation of bone mineralization involved in bone maturation"/>
    <property type="evidence" value="ECO:0007669"/>
    <property type="project" value="TreeGrafter"/>
</dbReference>
<dbReference type="Proteomes" id="UP000050525">
    <property type="component" value="Unassembled WGS sequence"/>
</dbReference>
<evidence type="ECO:0000313" key="7">
    <source>
        <dbReference type="Proteomes" id="UP000050525"/>
    </source>
</evidence>
<dbReference type="EMBL" id="AKHW03003672">
    <property type="protein sequence ID" value="KYO33759.1"/>
    <property type="molecule type" value="Genomic_DNA"/>
</dbReference>
<organism evidence="6 7">
    <name type="scientific">Alligator mississippiensis</name>
    <name type="common">American alligator</name>
    <dbReference type="NCBI Taxonomy" id="8496"/>
    <lineage>
        <taxon>Eukaryota</taxon>
        <taxon>Metazoa</taxon>
        <taxon>Chordata</taxon>
        <taxon>Craniata</taxon>
        <taxon>Vertebrata</taxon>
        <taxon>Euteleostomi</taxon>
        <taxon>Archelosauria</taxon>
        <taxon>Archosauria</taxon>
        <taxon>Crocodylia</taxon>
        <taxon>Alligatoridae</taxon>
        <taxon>Alligatorinae</taxon>
        <taxon>Alligator</taxon>
    </lineage>
</organism>
<evidence type="ECO:0000256" key="1">
    <source>
        <dbReference type="ARBA" id="ARBA00004245"/>
    </source>
</evidence>
<dbReference type="GO" id="GO:0061182">
    <property type="term" value="P:negative regulation of chondrocyte development"/>
    <property type="evidence" value="ECO:0007669"/>
    <property type="project" value="TreeGrafter"/>
</dbReference>
<dbReference type="InterPro" id="IPR028215">
    <property type="entry name" value="Refilin"/>
</dbReference>
<proteinExistence type="inferred from homology"/>
<reference evidence="6 7" key="1">
    <citation type="journal article" date="2012" name="Genome Biol.">
        <title>Sequencing three crocodilian genomes to illuminate the evolution of archosaurs and amniotes.</title>
        <authorList>
            <person name="St John J.A."/>
            <person name="Braun E.L."/>
            <person name="Isberg S.R."/>
            <person name="Miles L.G."/>
            <person name="Chong A.Y."/>
            <person name="Gongora J."/>
            <person name="Dalzell P."/>
            <person name="Moran C."/>
            <person name="Bed'hom B."/>
            <person name="Abzhanov A."/>
            <person name="Burgess S.C."/>
            <person name="Cooksey A.M."/>
            <person name="Castoe T.A."/>
            <person name="Crawford N.G."/>
            <person name="Densmore L.D."/>
            <person name="Drew J.C."/>
            <person name="Edwards S.V."/>
            <person name="Faircloth B.C."/>
            <person name="Fujita M.K."/>
            <person name="Greenwold M.J."/>
            <person name="Hoffmann F.G."/>
            <person name="Howard J.M."/>
            <person name="Iguchi T."/>
            <person name="Janes D.E."/>
            <person name="Khan S.Y."/>
            <person name="Kohno S."/>
            <person name="de Koning A.J."/>
            <person name="Lance S.L."/>
            <person name="McCarthy F.M."/>
            <person name="McCormack J.E."/>
            <person name="Merchant M.E."/>
            <person name="Peterson D.G."/>
            <person name="Pollock D.D."/>
            <person name="Pourmand N."/>
            <person name="Raney B.J."/>
            <person name="Roessler K.A."/>
            <person name="Sanford J.R."/>
            <person name="Sawyer R.H."/>
            <person name="Schmidt C.J."/>
            <person name="Triplett E.W."/>
            <person name="Tuberville T.D."/>
            <person name="Venegas-Anaya M."/>
            <person name="Howard J.T."/>
            <person name="Jarvis E.D."/>
            <person name="Guillette L.J.Jr."/>
            <person name="Glenn T.C."/>
            <person name="Green R.E."/>
            <person name="Ray D.A."/>
        </authorList>
    </citation>
    <scope>NUCLEOTIDE SEQUENCE [LARGE SCALE GENOMIC DNA]</scope>
    <source>
        <strain evidence="6">KSC_2009_1</strain>
    </source>
</reference>
<evidence type="ECO:0000313" key="6">
    <source>
        <dbReference type="EMBL" id="KYO33759.1"/>
    </source>
</evidence>
<evidence type="ECO:0000256" key="4">
    <source>
        <dbReference type="ARBA" id="ARBA00022490"/>
    </source>
</evidence>
<evidence type="ECO:0000256" key="3">
    <source>
        <dbReference type="ARBA" id="ARBA00011189"/>
    </source>
</evidence>
<sequence>MNQGPSILRMLLHYGMAQCTCDALTDEAAHVSRLAARRAAELDFAQCYANGLLKKKTRFLLPSECVCAEEGGDLSLPRQARSWTGRIPPGLLGGTRALRWDPRLNPVFSPSPLLSSCPPRLCPLSFGEGVELDPLPPKEVRYTSSVTYDSEKHFIDDIYMPMGLGLSACSQTVICVPDCTWRSYKSEVRFEPRNKPLRFSSTTIVYPKHTKTVFTTTLDYNCRKAMRRFLSSIELESSECAGSDCLLDGC</sequence>
<dbReference type="PANTHER" id="PTHR31848:SF2">
    <property type="entry name" value="REFILIN-B"/>
    <property type="match status" value="1"/>
</dbReference>
<dbReference type="GO" id="GO:0048705">
    <property type="term" value="P:skeletal system morphogenesis"/>
    <property type="evidence" value="ECO:0007669"/>
    <property type="project" value="TreeGrafter"/>
</dbReference>
<evidence type="ECO:0000256" key="2">
    <source>
        <dbReference type="ARBA" id="ARBA00009886"/>
    </source>
</evidence>
<evidence type="ECO:0000256" key="5">
    <source>
        <dbReference type="ARBA" id="ARBA00023212"/>
    </source>
</evidence>
<dbReference type="PANTHER" id="PTHR31848">
    <property type="match status" value="1"/>
</dbReference>
<name>A0A151NAX2_ALLMI</name>
<dbReference type="AlphaFoldDB" id="A0A151NAX2"/>
<comment type="subcellular location">
    <subcellularLocation>
        <location evidence="1">Cytoplasm</location>
        <location evidence="1">Cytoskeleton</location>
    </subcellularLocation>
</comment>
<dbReference type="eggNOG" id="ENOG502RXSW">
    <property type="taxonomic scope" value="Eukaryota"/>
</dbReference>
<dbReference type="GO" id="GO:0061572">
    <property type="term" value="P:actin filament bundle organization"/>
    <property type="evidence" value="ECO:0007669"/>
    <property type="project" value="InterPro"/>
</dbReference>
<dbReference type="Pfam" id="PF15068">
    <property type="entry name" value="FAM101"/>
    <property type="match status" value="1"/>
</dbReference>
<keyword evidence="4" id="KW-0963">Cytoplasm</keyword>
<dbReference type="GO" id="GO:0031005">
    <property type="term" value="F:filamin binding"/>
    <property type="evidence" value="ECO:0007669"/>
    <property type="project" value="InterPro"/>
</dbReference>
<keyword evidence="7" id="KW-1185">Reference proteome</keyword>
<comment type="caution">
    <text evidence="6">The sequence shown here is derived from an EMBL/GenBank/DDBJ whole genome shotgun (WGS) entry which is preliminary data.</text>
</comment>